<reference evidence="1" key="1">
    <citation type="submission" date="2015-07" db="EMBL/GenBank/DDBJ databases">
        <title>MeaNS - Measles Nucleotide Surveillance Program.</title>
        <authorList>
            <person name="Tran T."/>
            <person name="Druce J."/>
        </authorList>
    </citation>
    <scope>NUCLEOTIDE SEQUENCE</scope>
    <source>
        <strain evidence="1">UCB-OBI-ISO-001</strain>
        <tissue evidence="1">Gonad</tissue>
    </source>
</reference>
<gene>
    <name evidence="1" type="ORF">OCBIM_22028735mg</name>
</gene>
<dbReference type="AlphaFoldDB" id="A0A0L8I9M2"/>
<sequence>MGSLAPIIEDYSRRHYVTEKQISYHTAPQGFVGSRIAFSFLLYQVCYNFCPRSINIILTNKTTLQQFRDEDKYLLMNG</sequence>
<organism evidence="1">
    <name type="scientific">Octopus bimaculoides</name>
    <name type="common">California two-spotted octopus</name>
    <dbReference type="NCBI Taxonomy" id="37653"/>
    <lineage>
        <taxon>Eukaryota</taxon>
        <taxon>Metazoa</taxon>
        <taxon>Spiralia</taxon>
        <taxon>Lophotrochozoa</taxon>
        <taxon>Mollusca</taxon>
        <taxon>Cephalopoda</taxon>
        <taxon>Coleoidea</taxon>
        <taxon>Octopodiformes</taxon>
        <taxon>Octopoda</taxon>
        <taxon>Incirrata</taxon>
        <taxon>Octopodidae</taxon>
        <taxon>Octopus</taxon>
    </lineage>
</organism>
<proteinExistence type="predicted"/>
<protein>
    <submittedName>
        <fullName evidence="1">Uncharacterized protein</fullName>
    </submittedName>
</protein>
<accession>A0A0L8I9M2</accession>
<evidence type="ECO:0000313" key="1">
    <source>
        <dbReference type="EMBL" id="KOF97715.1"/>
    </source>
</evidence>
<name>A0A0L8I9M2_OCTBM</name>
<dbReference type="EMBL" id="KQ416270">
    <property type="protein sequence ID" value="KOF97715.1"/>
    <property type="molecule type" value="Genomic_DNA"/>
</dbReference>